<dbReference type="RefSeq" id="WP_091363482.1">
    <property type="nucleotide sequence ID" value="NZ_FMXA01000005.1"/>
</dbReference>
<dbReference type="GO" id="GO:0016740">
    <property type="term" value="F:transferase activity"/>
    <property type="evidence" value="ECO:0007669"/>
    <property type="project" value="UniProtKB-KW"/>
</dbReference>
<dbReference type="GeneID" id="87755540"/>
<dbReference type="SUPFAM" id="SSF53756">
    <property type="entry name" value="UDP-Glycosyltransferase/glycogen phosphorylase"/>
    <property type="match status" value="1"/>
</dbReference>
<dbReference type="EMBL" id="FMXA01000005">
    <property type="protein sequence ID" value="SDA42521.1"/>
    <property type="molecule type" value="Genomic_DNA"/>
</dbReference>
<dbReference type="PANTHER" id="PTHR12526">
    <property type="entry name" value="GLYCOSYLTRANSFERASE"/>
    <property type="match status" value="1"/>
</dbReference>
<dbReference type="Pfam" id="PF13692">
    <property type="entry name" value="Glyco_trans_1_4"/>
    <property type="match status" value="1"/>
</dbReference>
<keyword evidence="2" id="KW-1185">Reference proteome</keyword>
<dbReference type="OrthoDB" id="525353at2"/>
<reference evidence="1 2" key="1">
    <citation type="submission" date="2016-10" db="EMBL/GenBank/DDBJ databases">
        <authorList>
            <person name="de Groot N.N."/>
        </authorList>
    </citation>
    <scope>NUCLEOTIDE SEQUENCE [LARGE SCALE GENOMIC DNA]</scope>
    <source>
        <strain evidence="1 2">DSM 15230</strain>
    </source>
</reference>
<organism evidence="1 2">
    <name type="scientific">Allisonella histaminiformans</name>
    <dbReference type="NCBI Taxonomy" id="209880"/>
    <lineage>
        <taxon>Bacteria</taxon>
        <taxon>Bacillati</taxon>
        <taxon>Bacillota</taxon>
        <taxon>Negativicutes</taxon>
        <taxon>Veillonellales</taxon>
        <taxon>Veillonellaceae</taxon>
        <taxon>Allisonella</taxon>
    </lineage>
</organism>
<evidence type="ECO:0000313" key="2">
    <source>
        <dbReference type="Proteomes" id="UP000199689"/>
    </source>
</evidence>
<protein>
    <submittedName>
        <fullName evidence="1">Glycosyl transferases group 1</fullName>
    </submittedName>
</protein>
<keyword evidence="1" id="KW-0808">Transferase</keyword>
<dbReference type="Gene3D" id="3.40.50.2000">
    <property type="entry name" value="Glycogen Phosphorylase B"/>
    <property type="match status" value="2"/>
</dbReference>
<dbReference type="Proteomes" id="UP000199689">
    <property type="component" value="Unassembled WGS sequence"/>
</dbReference>
<sequence>MKNKKLLFVTTRLFWPTDSGRKLSLYYYCKGIHEKYNCDIYIYSFLESGQTEEDIEEKPEFIKEVRLADSISKREKIHNLLLKTMLSRKWPIQCSLYFSEQNAEHIKKYCDEIQPDYIFTDMIRTSMYYDSFKHTQALKVLDMDDLLSARYERQLHAQYKSNISGQYAGKLPGFIIKLINNQIVRNAILKLERNLTVKAEIHYSKLYDKVIFVSDVETAYLNSKVPGKAVTIPVGINTVPEIELTGEPEGNLLSYVGNLKVAANVDTLHWIISDILPKIQHDVRFMVIGKCPDDIRSKYKDKSNIIFTGRVDNLVEYVRKSQIFLSPILYGTGIKTKILEAMSMEVPVVTNDIGAEGIMARDGKELWIRNDSATIAEQVDYLLDHYDEAVSVAEVGRELVEKKYEWNNIYKEFGKFFK</sequence>
<gene>
    <name evidence="1" type="ORF">SAMN02910343_00497</name>
</gene>
<evidence type="ECO:0000313" key="1">
    <source>
        <dbReference type="EMBL" id="SDA42521.1"/>
    </source>
</evidence>
<proteinExistence type="predicted"/>
<name>A0A1G5V9B5_9FIRM</name>
<dbReference type="CDD" id="cd03801">
    <property type="entry name" value="GT4_PimA-like"/>
    <property type="match status" value="1"/>
</dbReference>
<accession>A0A1G5V9B5</accession>
<dbReference type="STRING" id="209880.SAMN02910343_00497"/>
<dbReference type="AlphaFoldDB" id="A0A1G5V9B5"/>